<dbReference type="PANTHER" id="PTHR32027">
    <property type="entry name" value="CYTOSINE DEAMINASE"/>
    <property type="match status" value="1"/>
</dbReference>
<dbReference type="SUPFAM" id="SSF51556">
    <property type="entry name" value="Metallo-dependent hydrolases"/>
    <property type="match status" value="1"/>
</dbReference>
<protein>
    <submittedName>
        <fullName evidence="2">Amidohydrolase family protein</fullName>
    </submittedName>
</protein>
<dbReference type="PANTHER" id="PTHR32027:SF0">
    <property type="entry name" value="CYTOSINE DEAMINASE"/>
    <property type="match status" value="1"/>
</dbReference>
<proteinExistence type="predicted"/>
<feature type="domain" description="Amidohydrolase 3" evidence="1">
    <location>
        <begin position="85"/>
        <end position="399"/>
    </location>
</feature>
<comment type="caution">
    <text evidence="2">The sequence shown here is derived from an EMBL/GenBank/DDBJ whole genome shotgun (WGS) entry which is preliminary data.</text>
</comment>
<reference evidence="3" key="1">
    <citation type="journal article" date="2019" name="Int. J. Syst. Evol. Microbiol.">
        <title>The Global Catalogue of Microorganisms (GCM) 10K type strain sequencing project: providing services to taxonomists for standard genome sequencing and annotation.</title>
        <authorList>
            <consortium name="The Broad Institute Genomics Platform"/>
            <consortium name="The Broad Institute Genome Sequencing Center for Infectious Disease"/>
            <person name="Wu L."/>
            <person name="Ma J."/>
        </authorList>
    </citation>
    <scope>NUCLEOTIDE SEQUENCE [LARGE SCALE GENOMIC DNA]</scope>
    <source>
        <strain evidence="3">CCUG 73951</strain>
    </source>
</reference>
<name>A0ABW2K716_9BACI</name>
<dbReference type="InterPro" id="IPR013108">
    <property type="entry name" value="Amidohydro_3"/>
</dbReference>
<dbReference type="InterPro" id="IPR052349">
    <property type="entry name" value="Metallo-hydrolase_Enzymes"/>
</dbReference>
<evidence type="ECO:0000313" key="3">
    <source>
        <dbReference type="Proteomes" id="UP001596494"/>
    </source>
</evidence>
<sequence length="413" mass="45536">MYETVVTNVRLIDREGAFNIGITKGKIDAITKDEIHGKNSWEGYGDLVLPPFVELHTHLDTVLTAGKPVSNQTGTLAEAIEIWTEAKSRLDIEDVSRRAAEALKLLISQGVLFIRAAVDISDPDLRALQAVLKVKETFSSIIDLQIVAFPQEGLESKENQEKMECAVRMGADGVSAVPHLEKTNKAGIDSLDFCFKIARKYEKFIHVFCDEVDDPNSRFLESLAELTISQGMEGKVSASHAIALAYYDDDYAQQVIQLVKQAQLTIVSCPLVNSSMQGRFDAFPKGRGITRVKSLYEEGVNVCIAHDDVQTPFYPLGSGNILQAAHLGMHLAHMTGTSELKAGLEMITAHPAKGFMVEEQYGLEIRKPASFITLPAATLTELISHQPSCRYVFKNGKLVSSTQPKMTTWHVPF</sequence>
<dbReference type="CDD" id="cd01293">
    <property type="entry name" value="Bact_CD"/>
    <property type="match status" value="1"/>
</dbReference>
<dbReference type="Pfam" id="PF07969">
    <property type="entry name" value="Amidohydro_3"/>
    <property type="match status" value="1"/>
</dbReference>
<gene>
    <name evidence="2" type="ORF">ACFQMN_17175</name>
</gene>
<dbReference type="Proteomes" id="UP001596494">
    <property type="component" value="Unassembled WGS sequence"/>
</dbReference>
<dbReference type="SUPFAM" id="SSF51338">
    <property type="entry name" value="Composite domain of metallo-dependent hydrolases"/>
    <property type="match status" value="1"/>
</dbReference>
<accession>A0ABW2K716</accession>
<keyword evidence="3" id="KW-1185">Reference proteome</keyword>
<dbReference type="InterPro" id="IPR011059">
    <property type="entry name" value="Metal-dep_hydrolase_composite"/>
</dbReference>
<evidence type="ECO:0000313" key="2">
    <source>
        <dbReference type="EMBL" id="MFC7322599.1"/>
    </source>
</evidence>
<dbReference type="Gene3D" id="3.20.20.140">
    <property type="entry name" value="Metal-dependent hydrolases"/>
    <property type="match status" value="1"/>
</dbReference>
<dbReference type="EMBL" id="JBHTBY010000017">
    <property type="protein sequence ID" value="MFC7322599.1"/>
    <property type="molecule type" value="Genomic_DNA"/>
</dbReference>
<evidence type="ECO:0000259" key="1">
    <source>
        <dbReference type="Pfam" id="PF07969"/>
    </source>
</evidence>
<dbReference type="InterPro" id="IPR032466">
    <property type="entry name" value="Metal_Hydrolase"/>
</dbReference>
<organism evidence="2 3">
    <name type="scientific">Halobacillus campisalis</name>
    <dbReference type="NCBI Taxonomy" id="435909"/>
    <lineage>
        <taxon>Bacteria</taxon>
        <taxon>Bacillati</taxon>
        <taxon>Bacillota</taxon>
        <taxon>Bacilli</taxon>
        <taxon>Bacillales</taxon>
        <taxon>Bacillaceae</taxon>
        <taxon>Halobacillus</taxon>
    </lineage>
</organism>
<dbReference type="Gene3D" id="2.30.40.10">
    <property type="entry name" value="Urease, subunit C, domain 1"/>
    <property type="match status" value="1"/>
</dbReference>
<dbReference type="RefSeq" id="WP_289214971.1">
    <property type="nucleotide sequence ID" value="NZ_JAPVRC010000002.1"/>
</dbReference>